<keyword evidence="1" id="KW-0472">Membrane</keyword>
<dbReference type="PANTHER" id="PTHR42109">
    <property type="entry name" value="UNPLACED GENOMIC SCAFFOLD UM_SCAF_CONTIG_1.265, WHOLE GENOME SHOTGUN SEQUENCE"/>
    <property type="match status" value="1"/>
</dbReference>
<dbReference type="EMBL" id="LT795076">
    <property type="protein sequence ID" value="SJX66681.1"/>
    <property type="molecule type" value="Genomic_DNA"/>
</dbReference>
<keyword evidence="1" id="KW-0812">Transmembrane</keyword>
<organism evidence="3 4">
    <name type="scientific">Sporisorium reilianum f. sp. reilianum</name>
    <dbReference type="NCBI Taxonomy" id="72559"/>
    <lineage>
        <taxon>Eukaryota</taxon>
        <taxon>Fungi</taxon>
        <taxon>Dikarya</taxon>
        <taxon>Basidiomycota</taxon>
        <taxon>Ustilaginomycotina</taxon>
        <taxon>Ustilaginomycetes</taxon>
        <taxon>Ustilaginales</taxon>
        <taxon>Ustilaginaceae</taxon>
        <taxon>Sporisorium</taxon>
    </lineage>
</organism>
<protein>
    <recommendedName>
        <fullName evidence="2">DUF7702 domain-containing protein</fullName>
    </recommendedName>
</protein>
<sequence>MTLPHSVLIDEIFIGVYALTFVATLICGLRHGFSGAAGFFSLVLFSGVRLASNIMLTDQYYRHYSSASMVKWGYILHGIGYSFLVTSILSFLSIVHASANGLGDATVKGYKRPWMLRLLHLVNLAALALLITGYSKSSDVFDGTSSNAKLNSSAHIGDIVYCGITLVLFGYASVLVPKTSGSDMQVLARVFVALLFMAVRCGYATWHMYQVPFLGVNLWCKLGLDYVPEVLVVLTLVSIAFVKRGRRYELSPKQHGNGQGGYSYAWASR</sequence>
<proteinExistence type="predicted"/>
<accession>A0A2N8UP57</accession>
<feature type="transmembrane region" description="Helical" evidence="1">
    <location>
        <begin position="116"/>
        <end position="134"/>
    </location>
</feature>
<keyword evidence="1" id="KW-1133">Transmembrane helix</keyword>
<evidence type="ECO:0000256" key="1">
    <source>
        <dbReference type="SAM" id="Phobius"/>
    </source>
</evidence>
<feature type="transmembrane region" description="Helical" evidence="1">
    <location>
        <begin position="74"/>
        <end position="95"/>
    </location>
</feature>
<feature type="transmembrane region" description="Helical" evidence="1">
    <location>
        <begin position="186"/>
        <end position="206"/>
    </location>
</feature>
<feature type="transmembrane region" description="Helical" evidence="1">
    <location>
        <begin position="12"/>
        <end position="29"/>
    </location>
</feature>
<feature type="transmembrane region" description="Helical" evidence="1">
    <location>
        <begin position="226"/>
        <end position="242"/>
    </location>
</feature>
<reference evidence="3 4" key="1">
    <citation type="submission" date="2017-02" db="EMBL/GenBank/DDBJ databases">
        <authorList>
            <person name="Peterson S.W."/>
        </authorList>
    </citation>
    <scope>NUCLEOTIDE SEQUENCE [LARGE SCALE GENOMIC DNA]</scope>
    <source>
        <strain evidence="3 4">SRS1_H2-8</strain>
    </source>
</reference>
<evidence type="ECO:0000259" key="2">
    <source>
        <dbReference type="Pfam" id="PF24800"/>
    </source>
</evidence>
<gene>
    <name evidence="3" type="ORF">SRS1_16898</name>
</gene>
<dbReference type="PANTHER" id="PTHR42109:SF2">
    <property type="entry name" value="INTEGRAL MEMBRANE PROTEIN"/>
    <property type="match status" value="1"/>
</dbReference>
<evidence type="ECO:0000313" key="4">
    <source>
        <dbReference type="Proteomes" id="UP000239563"/>
    </source>
</evidence>
<name>A0A2N8UP57_9BASI</name>
<feature type="domain" description="DUF7702" evidence="2">
    <location>
        <begin position="8"/>
        <end position="242"/>
    </location>
</feature>
<dbReference type="AlphaFoldDB" id="A0A2N8UP57"/>
<feature type="transmembrane region" description="Helical" evidence="1">
    <location>
        <begin position="154"/>
        <end position="174"/>
    </location>
</feature>
<dbReference type="Proteomes" id="UP000239563">
    <property type="component" value="Chromosome XXIII"/>
</dbReference>
<dbReference type="Pfam" id="PF24800">
    <property type="entry name" value="DUF7702"/>
    <property type="match status" value="1"/>
</dbReference>
<dbReference type="InterPro" id="IPR056119">
    <property type="entry name" value="DUF7702"/>
</dbReference>
<evidence type="ECO:0000313" key="3">
    <source>
        <dbReference type="EMBL" id="SJX66681.1"/>
    </source>
</evidence>